<name>B3RZJ0_TRIAD</name>
<evidence type="ECO:0000256" key="4">
    <source>
        <dbReference type="SAM" id="MobiDB-lite"/>
    </source>
</evidence>
<gene>
    <name evidence="6" type="ORF">TRIADDRAFT_57473</name>
</gene>
<dbReference type="GeneID" id="6754590"/>
<evidence type="ECO:0000256" key="1">
    <source>
        <dbReference type="ARBA" id="ARBA00006545"/>
    </source>
</evidence>
<dbReference type="GO" id="GO:0006623">
    <property type="term" value="P:protein targeting to vacuole"/>
    <property type="evidence" value="ECO:0000318"/>
    <property type="project" value="GO_Central"/>
</dbReference>
<dbReference type="EMBL" id="DS985246">
    <property type="protein sequence ID" value="EDV24211.1"/>
    <property type="molecule type" value="Genomic_DNA"/>
</dbReference>
<dbReference type="InterPro" id="IPR026847">
    <property type="entry name" value="VPS13"/>
</dbReference>
<dbReference type="CTD" id="6754590"/>
<accession>B3RZJ0</accession>
<feature type="region of interest" description="Disordered" evidence="4">
    <location>
        <begin position="2320"/>
        <end position="2345"/>
    </location>
</feature>
<dbReference type="InterPro" id="IPR035992">
    <property type="entry name" value="Ricin_B-like_lectins"/>
</dbReference>
<comment type="similarity">
    <text evidence="1">Belongs to the VPS13 family.</text>
</comment>
<dbReference type="GO" id="GO:0006869">
    <property type="term" value="P:lipid transport"/>
    <property type="evidence" value="ECO:0007669"/>
    <property type="project" value="UniProtKB-KW"/>
</dbReference>
<dbReference type="eggNOG" id="KOG1796">
    <property type="taxonomic scope" value="Eukaryota"/>
</dbReference>
<keyword evidence="7" id="KW-1185">Reference proteome</keyword>
<dbReference type="InterPro" id="IPR015940">
    <property type="entry name" value="UBA"/>
</dbReference>
<dbReference type="Pfam" id="PF12624">
    <property type="entry name" value="VPS13_N"/>
    <property type="match status" value="1"/>
</dbReference>
<dbReference type="InterPro" id="IPR009060">
    <property type="entry name" value="UBA-like_sf"/>
</dbReference>
<keyword evidence="2" id="KW-0813">Transport</keyword>
<dbReference type="PROSITE" id="PS50231">
    <property type="entry name" value="RICIN_B_LECTIN"/>
    <property type="match status" value="1"/>
</dbReference>
<dbReference type="GO" id="GO:0045053">
    <property type="term" value="P:protein retention in Golgi apparatus"/>
    <property type="evidence" value="ECO:0000318"/>
    <property type="project" value="GO_Central"/>
</dbReference>
<dbReference type="KEGG" id="tad:TRIADDRAFT_57473"/>
<dbReference type="InterPro" id="IPR026854">
    <property type="entry name" value="VPS13_N"/>
</dbReference>
<evidence type="ECO:0000256" key="2">
    <source>
        <dbReference type="ARBA" id="ARBA00022448"/>
    </source>
</evidence>
<dbReference type="CDD" id="cd23453">
    <property type="entry name" value="beta-trefoil_Ricin_VPS13D"/>
    <property type="match status" value="1"/>
</dbReference>
<protein>
    <recommendedName>
        <fullName evidence="5">UBA domain-containing protein</fullName>
    </recommendedName>
</protein>
<dbReference type="InParanoid" id="B3RZJ0"/>
<proteinExistence type="inferred from homology"/>
<feature type="compositionally biased region" description="Basic and acidic residues" evidence="4">
    <location>
        <begin position="2331"/>
        <end position="2345"/>
    </location>
</feature>
<evidence type="ECO:0000256" key="3">
    <source>
        <dbReference type="ARBA" id="ARBA00023055"/>
    </source>
</evidence>
<dbReference type="GO" id="GO:0007005">
    <property type="term" value="P:mitochondrion organization"/>
    <property type="evidence" value="ECO:0000318"/>
    <property type="project" value="GO_Central"/>
</dbReference>
<dbReference type="PANTHER" id="PTHR16166">
    <property type="entry name" value="VACUOLAR PROTEIN SORTING-ASSOCIATED PROTEIN VPS13"/>
    <property type="match status" value="1"/>
</dbReference>
<dbReference type="HOGENOM" id="CLU_000131_0_0_1"/>
<sequence length="3992" mass="449520">MLEKLATWIINTYIGEYVENLNTDQLSIGILSGAVELENLPLRKDALRKLDLPLAVKSGFLGKLKLKVPLRRSTTSSWEIHIEQLYIVAGPHSEDEPYDAEEEKQIENNRKRQQLDAMESQWRVNIISPQQLRDIHTLASLTANESVSWWSAATSFASSFVSNSLFTSIIENLQIVISDVHIRYEGPSAYNNRPVACGITISSLRVQAAKKEDQVADEDPLIVKSVALSNLAIYYDDDTDLYGDLPIIELQDILQVNGFGKEIKHCYLLEPLCAVTKLSTNRSELPLKSRNKPRYIIDTELSKISITLSSHQLQNLVYTMDEVERNSISRKFRKWKPKVPINKQSARKWWQFAITVTLNDVRERLHRRSRSFVIKRVHSLLLYMNLYKQHLTESKVEDYVTEERLRIEDEMNINEIIILRELVMQKILAEKLLEKEMNKTTDTDRAPLTANRWFPEWTSWGSKSDTNSNEVEIKKAAVVSKQPIKDAPKENEDITEFGYKAIYQPIASIDLMKVTANLTLGLRTDFIDVNMSLGSLVVKDMITKESLLPNVISPAPKKQEKSTEDIFHLQFERNPLDAKVDYRLRVHSQPLAIVYNSTVISKLMNFFNQKQTSRSKLITDAARSRYEHLKNQTKEELRNTFDQLLHGSIKVFCYFQFAIKTKKWSVYLDISAPQIVIPENFTNVNAPIVILDLGHLLFHNVEDLPNVEAKSADLTRQISNNDDSFLTPPSTPSEDEEDAIFKSIITNTSHISSISDAVHDKLYERFNLLMRDLQISVNQLGNDWQTLLVEDSTDAYLVDKFSILLFMERISESKVPDIEVEPVKPQFVVESKLLLVEFQIETTTLIVSSRGRDIAEVEVKGVKANFTKCPYDISVSLSVQLFSVFDRLQLYGPDFDTFITSKKTSLNEEDEKDTNSRLESFSDSRTLISIEYQAVDGNYPSEGIPKEGLKIASIHCNTLEMIANQELIVEIMAFIDRISSEINVNIAKETHTDVDNDSVMKVLSSNKVDIIVDFQSLSVVLVRGITSANNATIGRKVAIIGMNRARISATIGRELKLDGAIDGLTCIDLTNVAVRNFVFLLGSFSEQCDLSTLGIGGAKGDALISNLLTKDSNNPTKALSFGIIKTNEIYASNAIDESSNQDPLSTKIALTLRMASAQYVHKPLFISELHSCIGEFRTSTENLGRSIRSAASGVARNIVSEKQTLSNQLEFLSNPVNRNTDCYQSQNDADDRGNVITGDTSVDCASSSKANVNLVIDMKIQSPVIVLPRSNVASEALVARLGEISLQNKSLTVSQAGLKQTLGDRIVLQIENISLSAVYDSESKIDTKEMCYNGYDILKDTTIKFVIDRFIDSRDILSEDMKLANESPLLKVTGEIVNPLQVTVNPKIYNHINDTLQNLLVDQAENDSSKMQINNNEEEKGESSVLMNTSSTNMKFEAGFSIPCISITLVKEASGDEIPLLNFSLQDFSMTASNTSNFITFVEIKLYSLQIEDLMVSTNSESRFVAKSQSSHRVSSTHLDLIDPVIDDNLSNKLERDSALVKINITIINGNSGISAPRYDISMLLLIDCFPIKEIELQQDYDRRNIADSSTELQSGGSGNMTDNEIKFKVRSLTIRLSKNEYQLAQACVSDLCTEVALSQGNTSVKGRLGNIALLDLSPSGSLYKERFSTMDHEALNFEFFRYGSEDPDHYRDCDMKLKLRVSSVRYVHTQFFQDELMAFFNHFTHMEEVFKKMREATEESLLGGNELKQKSRMLMNMEMGSPVIILPRNHDSSELIVADLGHLRINNCISQSYNDGTTSNSKNISRPSYSNVLLKEFSIDESYRNCVLDCIKIEIIDMDLYSAVRTDDEDNRLGFKHDGERYLKDKCALNLKVIRNLDCYTRHDVPENSISGSLSTAHFVLDKVQFDLLMGVMNENLSASNAELRNLKISSPQTEVQRSFVKANADEAVYIMNHVKFGLLNLRIEFLKSSQTGKENTPNSLALFELVDSCIMYDGFSDESITVDISCHAIIANDTRSEGKNIFGKVLQPYPNKYADEINTVQAELNYRKTRTATKLLIIFNEVRIICILDWFNELRSFFQAEDNEMKTVEPIGTPILSMGTGIFTRRMAMKYGDTRPTEIKFNLTETELIVVEDASCRDTNAIILKGTAVLKFCPHLASERPLSCSLQGLEIFSCNMSDIDGSALSIVDPFQLLIELNSATELSSKAFGLTDATQQQLPALELSATPSLNTRVSYQDVQLFITILNTLSRTKFGSESKKSANEAPSLNKKSIMDEDLTEISVSNLEKLLALGFNRQLCIQALQRTSDQLEEASNWLLEQEENTDNSSSRRNHDGSPRIHRNSERADSNTGIAGIKIRVPYLLVCVIDDCGDHDVPLFELSINDLTLSHDMQSCNGSYFRGSLCVDYYNRSVSAWEPVIETWAYNIQWRKQRSSELLKPERFIAKIEAKHRLDVNVTSSLLETIKNTQQTWVDEFNKFKSAISNNPATNTSKQVKENRRRAPYIPYILRNRTGCSLHFATITTAPLSFSNTAATYGQSGIIRKQVTYDQSEDLTWIPVGIEEDIPFTFEHREKFRHTNTHIAKVHQISVQVDGWKMVSPITVDRVGVFFRQALPQNHPGTDKNKSPSARIVFDVTVFGSKKIITVRSALQIKNLLHTPIQLFFKTPTYTGFKGSLEMPPLESGSTTSVPLQYCMHELYARPYRWGTAYPADNVVWHLVRKEESVCNRLYSCNCQDDNSSFWFCAKIKRENYPREYVTLASLDGRLRHIQQPAHTISFMPVVVVANLLPCRIKFVLGSVNGVADVGKEKPLYEMDPLSSMEFGATIEGFEQYSYSITIPPGCRSGAGRLTLVDRHQRPLNLNVKLSLVNNSTIKISVFCNYWFMNKSGIPLVFKQDNSSDEAAGQFHEHEIARNVEPLLFSFNDVEANNLCSIRVGKEYDTGKPVWSVRFSPEASSYLSVHSIQTGGRPDQVYEIGIDSRPGSGRYSATRIVTFTCRYQLENRTHHKLAYVQQYVTTNTKSINPDATLYALPGCVTLFHWPRLDLDRLLAIKAEDVNGCRWSGGFRIDKMDSFQIFMRVDDNKPLFLRVEILQSGASIRVLFSEASELLPPYRIDNMAEVSILFHQSCRSDLQTTLMPHCTMPYATDEPMFKPELVVSVPTGSEEKINLQKVGEERRLYYDNCIYLTAKQFANLPQKGSKSKDFIENMALVLDAPFPRDTTVYFRSKINERKSQLWRMTSAGRLCNEGSILSNKKSTGLNIGLVLDAKESKMKNCFQLFLNRPDERRVDTQTWHFTKEGQLACRLPGLVVQAFGGSLQLKHGCLAVLDLATNFPHKDLDSGKEKPNDQIIVPVKVRPGSGMLSMVVISEGPTRVLRISDFPIQMNRIKSVPTEMNESKSSSIEQNAHKSLIYGTSDTVTNKSEFEIHLFLAGGIGVSMVTSLPEELLFLSLTGIEISYIHTSASRTAEINIQHIQIDNQLENVMHPVTFYITPPGSKDDEQYGQPALHLAVVMLPSHFDNVHNIKRLHFGLKPIALNIDELLLLKFLQMIGYPKAIKHDSFASEAGFDFQGSRYAIADNVVQFYFNMIRIPEIKVGISVSTASKLSNELRKMRSQLGLFLMKLENAQIELSEYNRHHLINESDRIFDDLKRHYLQEVIRQSLRIFGAVDFLGNPIGLYKDVASGLSELVIDQDLVGFLSKVTHGISDSTSKIADNISSRLASVDSNFKDRREKIRLEHARGGGSEQFKAGIKGFGAGLSGVTSVITESIEGAATKGFSGFISGLGKGIVGSLAKPAAGVLDLAAGTAAYLRDTSSSSDSSHRIKRCRPRRVCMGPGGTLPRYSARDALGQDYLHEISDCKNSERYLAFENFNEDLSGQIRAVISTKRIYIVKPGPPSDESIIKTIELKDVISCQYLVSGNNYAIEICYKGDYSKAYAYTSGEEYSKPQFRCSDERCAQRICRQILYAMNIYNEEKLSLINDVDEDEEYETYHY</sequence>
<dbReference type="Pfam" id="PF25036">
    <property type="entry name" value="VPS13_VAB"/>
    <property type="match status" value="1"/>
</dbReference>
<reference evidence="6 7" key="1">
    <citation type="journal article" date="2008" name="Nature">
        <title>The Trichoplax genome and the nature of placozoans.</title>
        <authorList>
            <person name="Srivastava M."/>
            <person name="Begovic E."/>
            <person name="Chapman J."/>
            <person name="Putnam N.H."/>
            <person name="Hellsten U."/>
            <person name="Kawashima T."/>
            <person name="Kuo A."/>
            <person name="Mitros T."/>
            <person name="Salamov A."/>
            <person name="Carpenter M.L."/>
            <person name="Signorovitch A.Y."/>
            <person name="Moreno M.A."/>
            <person name="Kamm K."/>
            <person name="Grimwood J."/>
            <person name="Schmutz J."/>
            <person name="Shapiro H."/>
            <person name="Grigoriev I.V."/>
            <person name="Buss L.W."/>
            <person name="Schierwater B."/>
            <person name="Dellaporta S.L."/>
            <person name="Rokhsar D.S."/>
        </authorList>
    </citation>
    <scope>NUCLEOTIDE SEQUENCE [LARGE SCALE GENOMIC DNA]</scope>
    <source>
        <strain evidence="6 7">Grell-BS-1999</strain>
    </source>
</reference>
<keyword evidence="3" id="KW-0445">Lipid transport</keyword>
<dbReference type="Pfam" id="PF25033">
    <property type="entry name" value="VPS13_M"/>
    <property type="match status" value="1"/>
</dbReference>
<dbReference type="RefSeq" id="XP_002113737.1">
    <property type="nucleotide sequence ID" value="XM_002113701.1"/>
</dbReference>
<dbReference type="PhylomeDB" id="B3RZJ0"/>
<organism evidence="6 7">
    <name type="scientific">Trichoplax adhaerens</name>
    <name type="common">Trichoplax reptans</name>
    <dbReference type="NCBI Taxonomy" id="10228"/>
    <lineage>
        <taxon>Eukaryota</taxon>
        <taxon>Metazoa</taxon>
        <taxon>Placozoa</taxon>
        <taxon>Uniplacotomia</taxon>
        <taxon>Trichoplacea</taxon>
        <taxon>Trichoplacidae</taxon>
        <taxon>Trichoplax</taxon>
    </lineage>
</organism>
<dbReference type="InterPro" id="IPR056747">
    <property type="entry name" value="VPS13-like_M"/>
</dbReference>
<dbReference type="SMART" id="SM00165">
    <property type="entry name" value="UBA"/>
    <property type="match status" value="1"/>
</dbReference>
<dbReference type="Gene3D" id="1.10.8.10">
    <property type="entry name" value="DNA helicase RuvA subunit, C-terminal domain"/>
    <property type="match status" value="1"/>
</dbReference>
<dbReference type="SUPFAM" id="SSF46934">
    <property type="entry name" value="UBA-like"/>
    <property type="match status" value="1"/>
</dbReference>
<dbReference type="PANTHER" id="PTHR16166:SF141">
    <property type="entry name" value="INTERMEMBRANE LIPID TRANSFER PROTEIN VPS13D"/>
    <property type="match status" value="1"/>
</dbReference>
<dbReference type="OMA" id="IEFVMDQ"/>
<dbReference type="SUPFAM" id="SSF50370">
    <property type="entry name" value="Ricin B-like lectins"/>
    <property type="match status" value="1"/>
</dbReference>
<dbReference type="eggNOG" id="KOG1809">
    <property type="taxonomic scope" value="Eukaryota"/>
</dbReference>
<dbReference type="InterPro" id="IPR009543">
    <property type="entry name" value="VPS13_VAB"/>
</dbReference>
<dbReference type="InterPro" id="IPR041969">
    <property type="entry name" value="VP13D_UBA"/>
</dbReference>
<dbReference type="CDD" id="cd14306">
    <property type="entry name" value="UBA_VP13D"/>
    <property type="match status" value="1"/>
</dbReference>
<evidence type="ECO:0000313" key="6">
    <source>
        <dbReference type="EMBL" id="EDV24211.1"/>
    </source>
</evidence>
<dbReference type="Proteomes" id="UP000009022">
    <property type="component" value="Unassembled WGS sequence"/>
</dbReference>
<dbReference type="PROSITE" id="PS50030">
    <property type="entry name" value="UBA"/>
    <property type="match status" value="1"/>
</dbReference>
<dbReference type="OrthoDB" id="272810at2759"/>
<dbReference type="STRING" id="10228.B3RZJ0"/>
<evidence type="ECO:0000313" key="7">
    <source>
        <dbReference type="Proteomes" id="UP000009022"/>
    </source>
</evidence>
<evidence type="ECO:0000259" key="5">
    <source>
        <dbReference type="PROSITE" id="PS50030"/>
    </source>
</evidence>
<feature type="domain" description="UBA" evidence="5">
    <location>
        <begin position="2273"/>
        <end position="2320"/>
    </location>
</feature>